<sequence length="452" mass="51713">MTPLASSLANANFVSPKDTPKPPVTYSNYKYPHKRSTDDTTKATFPFIVQRQSLDPSFAWILERIRMDNGCARKDAMDIEGEDRLSSLPDDVIHKIFSFISIKDAIGASVLSSRWRFIWTTMPYLNFENLNHRGPKFISNVLSHHNNRIQVSSLNLILGGTIMDYESISTPTGFPSLEKVDLYMYDPSNVDACEIVSLLQHFTTAKLLILSLEILQFPQHSSSMELIHHQACAFANTNIIKFITKSPIKVYLEVRSVTMSTEIKNCDTCPSAMFPMVSYEEIKAMEDMADAQLFVEKLGLFLKECNTNKNSDTNMNKHGKPQVKKQWAWELQQNLSEMMAQIKQSKYVAYQTSHMMENFSPSSKGTLHIIAWLQENRSLFQCIEGLMTRLSASKRAVMQPKFSILCKDAAILTYNILGWMKTIDKEDALSPHQVQHTINRTSTVYRRRRHKE</sequence>
<dbReference type="Proteomes" id="UP001055811">
    <property type="component" value="Linkage Group LG08"/>
</dbReference>
<evidence type="ECO:0000313" key="1">
    <source>
        <dbReference type="EMBL" id="KAI3699295.1"/>
    </source>
</evidence>
<dbReference type="EMBL" id="CM042016">
    <property type="protein sequence ID" value="KAI3699295.1"/>
    <property type="molecule type" value="Genomic_DNA"/>
</dbReference>
<keyword evidence="2" id="KW-1185">Reference proteome</keyword>
<proteinExistence type="predicted"/>
<organism evidence="1 2">
    <name type="scientific">Cichorium intybus</name>
    <name type="common">Chicory</name>
    <dbReference type="NCBI Taxonomy" id="13427"/>
    <lineage>
        <taxon>Eukaryota</taxon>
        <taxon>Viridiplantae</taxon>
        <taxon>Streptophyta</taxon>
        <taxon>Embryophyta</taxon>
        <taxon>Tracheophyta</taxon>
        <taxon>Spermatophyta</taxon>
        <taxon>Magnoliopsida</taxon>
        <taxon>eudicotyledons</taxon>
        <taxon>Gunneridae</taxon>
        <taxon>Pentapetalae</taxon>
        <taxon>asterids</taxon>
        <taxon>campanulids</taxon>
        <taxon>Asterales</taxon>
        <taxon>Asteraceae</taxon>
        <taxon>Cichorioideae</taxon>
        <taxon>Cichorieae</taxon>
        <taxon>Cichoriinae</taxon>
        <taxon>Cichorium</taxon>
    </lineage>
</organism>
<protein>
    <submittedName>
        <fullName evidence="1">Uncharacterized protein</fullName>
    </submittedName>
</protein>
<name>A0ACB8ZT53_CICIN</name>
<reference evidence="2" key="1">
    <citation type="journal article" date="2022" name="Mol. Ecol. Resour.">
        <title>The genomes of chicory, endive, great burdock and yacon provide insights into Asteraceae palaeo-polyploidization history and plant inulin production.</title>
        <authorList>
            <person name="Fan W."/>
            <person name="Wang S."/>
            <person name="Wang H."/>
            <person name="Wang A."/>
            <person name="Jiang F."/>
            <person name="Liu H."/>
            <person name="Zhao H."/>
            <person name="Xu D."/>
            <person name="Zhang Y."/>
        </authorList>
    </citation>
    <scope>NUCLEOTIDE SEQUENCE [LARGE SCALE GENOMIC DNA]</scope>
    <source>
        <strain evidence="2">cv. Punajuju</strain>
    </source>
</reference>
<accession>A0ACB8ZT53</accession>
<reference evidence="1 2" key="2">
    <citation type="journal article" date="2022" name="Mol. Ecol. Resour.">
        <title>The genomes of chicory, endive, great burdock and yacon provide insights into Asteraceae paleo-polyploidization history and plant inulin production.</title>
        <authorList>
            <person name="Fan W."/>
            <person name="Wang S."/>
            <person name="Wang H."/>
            <person name="Wang A."/>
            <person name="Jiang F."/>
            <person name="Liu H."/>
            <person name="Zhao H."/>
            <person name="Xu D."/>
            <person name="Zhang Y."/>
        </authorList>
    </citation>
    <scope>NUCLEOTIDE SEQUENCE [LARGE SCALE GENOMIC DNA]</scope>
    <source>
        <strain evidence="2">cv. Punajuju</strain>
        <tissue evidence="1">Leaves</tissue>
    </source>
</reference>
<evidence type="ECO:0000313" key="2">
    <source>
        <dbReference type="Proteomes" id="UP001055811"/>
    </source>
</evidence>
<comment type="caution">
    <text evidence="1">The sequence shown here is derived from an EMBL/GenBank/DDBJ whole genome shotgun (WGS) entry which is preliminary data.</text>
</comment>
<gene>
    <name evidence="1" type="ORF">L2E82_43520</name>
</gene>